<feature type="transmembrane region" description="Helical" evidence="1">
    <location>
        <begin position="74"/>
        <end position="91"/>
    </location>
</feature>
<evidence type="ECO:0000313" key="2">
    <source>
        <dbReference type="EMBL" id="BFG70365.1"/>
    </source>
</evidence>
<feature type="transmembrane region" description="Helical" evidence="1">
    <location>
        <begin position="242"/>
        <end position="263"/>
    </location>
</feature>
<feature type="transmembrane region" description="Helical" evidence="1">
    <location>
        <begin position="368"/>
        <end position="385"/>
    </location>
</feature>
<feature type="transmembrane region" description="Helical" evidence="1">
    <location>
        <begin position="302"/>
        <end position="319"/>
    </location>
</feature>
<feature type="transmembrane region" description="Helical" evidence="1">
    <location>
        <begin position="42"/>
        <end position="62"/>
    </location>
</feature>
<feature type="transmembrane region" description="Helical" evidence="1">
    <location>
        <begin position="164"/>
        <end position="189"/>
    </location>
</feature>
<feature type="transmembrane region" description="Helical" evidence="1">
    <location>
        <begin position="201"/>
        <end position="222"/>
    </location>
</feature>
<keyword evidence="1" id="KW-0472">Membrane</keyword>
<feature type="transmembrane region" description="Helical" evidence="1">
    <location>
        <begin position="133"/>
        <end position="152"/>
    </location>
</feature>
<name>A0AAT9GIM6_9BACT</name>
<accession>A0AAT9GIM6</accession>
<evidence type="ECO:0008006" key="3">
    <source>
        <dbReference type="Google" id="ProtNLM"/>
    </source>
</evidence>
<keyword evidence="1" id="KW-1133">Transmembrane helix</keyword>
<dbReference type="EMBL" id="AP029612">
    <property type="protein sequence ID" value="BFG70365.1"/>
    <property type="molecule type" value="Genomic_DNA"/>
</dbReference>
<evidence type="ECO:0000256" key="1">
    <source>
        <dbReference type="SAM" id="Phobius"/>
    </source>
</evidence>
<sequence length="423" mass="49132">MKKFVDKAAFLYILIFFLGQNNFLLTNKLAVNEGLGIGRFRATILVGIILLGIGLLFLKFLIDKSIYSIKVSSINIIAICITLSLMGIHIVRDFLINDAVDFIGVAPLVECFFFYTFFFLTIRGKVYIDSNHIRILSFVIFLNIVLELFFYFKDTISGVSYGPFRAYIAGLTINRNPSFFYPIFAFVVLRFFPFKSYIKALYLVIFFVYVLTLFYRTLYVALLFPFFIDIIRFGRKLTIIDVLRFVFFIIIIIGSLTLIDSIVESQFDFSIVKAFTGRFTSTFTEYSNDDAQKDRVNQIPDMMYMLITNPLGIGFSGLVKDAEVYNYAFYFLHPILYLGWLIGLAYFLIGKRMIIIYKNAKTSLKDRILIFCLFYFCMILTFFPYMNYFTFMSIFICLLQLSTTNVVYTIKPITAFLKLKQTS</sequence>
<dbReference type="AlphaFoldDB" id="A0AAT9GIM6"/>
<feature type="transmembrane region" description="Helical" evidence="1">
    <location>
        <begin position="325"/>
        <end position="348"/>
    </location>
</feature>
<keyword evidence="1" id="KW-0812">Transmembrane</keyword>
<protein>
    <recommendedName>
        <fullName evidence="3">O-antigen polymerase</fullName>
    </recommendedName>
</protein>
<feature type="transmembrane region" description="Helical" evidence="1">
    <location>
        <begin position="103"/>
        <end position="121"/>
    </location>
</feature>
<reference evidence="2" key="1">
    <citation type="submission" date="2024-02" db="EMBL/GenBank/DDBJ databases">
        <title>Sediminibacterium planktonica sp. nov. and Sediminibacterium longus sp. nov., isolated from surface lake and river water.</title>
        <authorList>
            <person name="Watanabe K."/>
            <person name="Takemine S."/>
            <person name="Ishii Y."/>
            <person name="Ogata Y."/>
            <person name="Shindo C."/>
            <person name="Suda W."/>
        </authorList>
    </citation>
    <scope>NUCLEOTIDE SEQUENCE</scope>
    <source>
        <strain evidence="2">KACHI17</strain>
    </source>
</reference>
<proteinExistence type="predicted"/>
<organism evidence="2">
    <name type="scientific">Sediminibacterium sp. KACHI17</name>
    <dbReference type="NCBI Taxonomy" id="1751071"/>
    <lineage>
        <taxon>Bacteria</taxon>
        <taxon>Pseudomonadati</taxon>
        <taxon>Bacteroidota</taxon>
        <taxon>Chitinophagia</taxon>
        <taxon>Chitinophagales</taxon>
        <taxon>Chitinophagaceae</taxon>
        <taxon>Sediminibacterium</taxon>
    </lineage>
</organism>
<dbReference type="RefSeq" id="WP_353550646.1">
    <property type="nucleotide sequence ID" value="NZ_AP029612.1"/>
</dbReference>
<gene>
    <name evidence="2" type="ORF">KACHI17_12460</name>
</gene>